<feature type="transmembrane region" description="Helical" evidence="1">
    <location>
        <begin position="285"/>
        <end position="305"/>
    </location>
</feature>
<evidence type="ECO:0000256" key="1">
    <source>
        <dbReference type="SAM" id="Phobius"/>
    </source>
</evidence>
<organism evidence="2 3">
    <name type="scientific">Crossiella equi</name>
    <dbReference type="NCBI Taxonomy" id="130796"/>
    <lineage>
        <taxon>Bacteria</taxon>
        <taxon>Bacillati</taxon>
        <taxon>Actinomycetota</taxon>
        <taxon>Actinomycetes</taxon>
        <taxon>Pseudonocardiales</taxon>
        <taxon>Pseudonocardiaceae</taxon>
        <taxon>Crossiella</taxon>
    </lineage>
</organism>
<feature type="transmembrane region" description="Helical" evidence="1">
    <location>
        <begin position="348"/>
        <end position="370"/>
    </location>
</feature>
<keyword evidence="1" id="KW-1133">Transmembrane helix</keyword>
<feature type="transmembrane region" description="Helical" evidence="1">
    <location>
        <begin position="202"/>
        <end position="226"/>
    </location>
</feature>
<reference evidence="2 3" key="1">
    <citation type="submission" date="2021-03" db="EMBL/GenBank/DDBJ databases">
        <title>Sequencing the genomes of 1000 actinobacteria strains.</title>
        <authorList>
            <person name="Klenk H.-P."/>
        </authorList>
    </citation>
    <scope>NUCLEOTIDE SEQUENCE [LARGE SCALE GENOMIC DNA]</scope>
    <source>
        <strain evidence="2 3">DSM 44580</strain>
    </source>
</reference>
<protein>
    <submittedName>
        <fullName evidence="2">Uncharacterized protein</fullName>
    </submittedName>
</protein>
<proteinExistence type="predicted"/>
<feature type="transmembrane region" description="Helical" evidence="1">
    <location>
        <begin position="118"/>
        <end position="137"/>
    </location>
</feature>
<feature type="transmembrane region" description="Helical" evidence="1">
    <location>
        <begin position="376"/>
        <end position="393"/>
    </location>
</feature>
<feature type="transmembrane region" description="Helical" evidence="1">
    <location>
        <begin position="232"/>
        <end position="251"/>
    </location>
</feature>
<dbReference type="RefSeq" id="WP_086788663.1">
    <property type="nucleotide sequence ID" value="NZ_JAGIOO010000001.1"/>
</dbReference>
<keyword evidence="3" id="KW-1185">Reference proteome</keyword>
<accession>A0ABS5AFU4</accession>
<sequence length="573" mass="59790">MSDDVTTDRRAAPREERGGFTPISAVEVSTPEWLRRVSWPAVLIGVFGVLPVIGVALEIAGAPRLHFLDYWTVLTQLTNDDGTLIPRALVKYHNEHPMFVPALIFWLDAKFLGGNNHALGALTAVFALGLAVVLNRMLPRTLAPVKRSALTVAFLFLVLGTNATEMFGQGMSGISWLPQFFFAALAVLLAQRGRPVWSMAAALAACVCHGTAFAVFPGLALVYFLRGDKARRVVWPLAIGLLIVVGWALTVTRSRQTSASLEADDYLAFFAGTIGQLWSAKSPDLAVAAGAFTAAGLVTAVVLLLRRRAAGPVEPVIAGWAGLATYVLAAAASIAVGRTLLGVSVSVAGRFAEVAALAAAALLALAVLWFPQVSPARVGAVVLSVAAVSYVVGNGQAGIQRHLYDEQATAAVAMRVNALNEVNRQRINTQVLPAAKAIGVYPFNSDFTLGCGPGRELGDLVDPGKVEELANPAPDLPNVGNIDSGPVAGDAPIAGWALVNKRAVDCVLVIDSNNRIVGGGGVGIRRPDIALALHVDEQDSGFIAVAAPGATSPKVLVSARGALFHVGAVTAKG</sequence>
<evidence type="ECO:0000313" key="3">
    <source>
        <dbReference type="Proteomes" id="UP001519363"/>
    </source>
</evidence>
<feature type="transmembrane region" description="Helical" evidence="1">
    <location>
        <begin position="41"/>
        <end position="62"/>
    </location>
</feature>
<keyword evidence="1" id="KW-0812">Transmembrane</keyword>
<feature type="transmembrane region" description="Helical" evidence="1">
    <location>
        <begin position="149"/>
        <end position="167"/>
    </location>
</feature>
<feature type="transmembrane region" description="Helical" evidence="1">
    <location>
        <begin position="317"/>
        <end position="336"/>
    </location>
</feature>
<comment type="caution">
    <text evidence="2">The sequence shown here is derived from an EMBL/GenBank/DDBJ whole genome shotgun (WGS) entry which is preliminary data.</text>
</comment>
<dbReference type="EMBL" id="JAGIOO010000001">
    <property type="protein sequence ID" value="MBP2475455.1"/>
    <property type="molecule type" value="Genomic_DNA"/>
</dbReference>
<name>A0ABS5AFU4_9PSEU</name>
<evidence type="ECO:0000313" key="2">
    <source>
        <dbReference type="EMBL" id="MBP2475455.1"/>
    </source>
</evidence>
<keyword evidence="1" id="KW-0472">Membrane</keyword>
<gene>
    <name evidence="2" type="ORF">JOF53_004327</name>
</gene>
<dbReference type="Proteomes" id="UP001519363">
    <property type="component" value="Unassembled WGS sequence"/>
</dbReference>